<dbReference type="Proteomes" id="UP000584824">
    <property type="component" value="Unassembled WGS sequence"/>
</dbReference>
<keyword evidence="3" id="KW-1185">Reference proteome</keyword>
<dbReference type="EMBL" id="JACIDU010000007">
    <property type="protein sequence ID" value="MBB4103636.1"/>
    <property type="molecule type" value="Genomic_DNA"/>
</dbReference>
<keyword evidence="1" id="KW-0472">Membrane</keyword>
<evidence type="ECO:0000313" key="2">
    <source>
        <dbReference type="EMBL" id="MBB4103636.1"/>
    </source>
</evidence>
<evidence type="ECO:0000313" key="3">
    <source>
        <dbReference type="Proteomes" id="UP000584824"/>
    </source>
</evidence>
<keyword evidence="1" id="KW-1133">Transmembrane helix</keyword>
<keyword evidence="1" id="KW-0812">Transmembrane</keyword>
<comment type="caution">
    <text evidence="2">The sequence shown here is derived from an EMBL/GenBank/DDBJ whole genome shotgun (WGS) entry which is preliminary data.</text>
</comment>
<dbReference type="AlphaFoldDB" id="A0A7W6K3L5"/>
<feature type="transmembrane region" description="Helical" evidence="1">
    <location>
        <begin position="37"/>
        <end position="62"/>
    </location>
</feature>
<organism evidence="2 3">
    <name type="scientific">Allorhizobium borbori</name>
    <dbReference type="NCBI Taxonomy" id="485907"/>
    <lineage>
        <taxon>Bacteria</taxon>
        <taxon>Pseudomonadati</taxon>
        <taxon>Pseudomonadota</taxon>
        <taxon>Alphaproteobacteria</taxon>
        <taxon>Hyphomicrobiales</taxon>
        <taxon>Rhizobiaceae</taxon>
        <taxon>Rhizobium/Agrobacterium group</taxon>
        <taxon>Allorhizobium</taxon>
    </lineage>
</organism>
<accession>A0A7W6K3L5</accession>
<gene>
    <name evidence="2" type="ORF">GGQ66_002194</name>
</gene>
<dbReference type="RefSeq" id="WP_183792337.1">
    <property type="nucleotide sequence ID" value="NZ_JACIDU010000007.1"/>
</dbReference>
<sequence length="63" mass="6587">MISTTLDTHASTLSLAGNGQRKKVVASAKQATAPRNWTLLLVFLVSPLIMMASAACILATMLG</sequence>
<proteinExistence type="predicted"/>
<reference evidence="2 3" key="1">
    <citation type="submission" date="2020-08" db="EMBL/GenBank/DDBJ databases">
        <title>Genomic Encyclopedia of Type Strains, Phase IV (KMG-IV): sequencing the most valuable type-strain genomes for metagenomic binning, comparative biology and taxonomic classification.</title>
        <authorList>
            <person name="Goeker M."/>
        </authorList>
    </citation>
    <scope>NUCLEOTIDE SEQUENCE [LARGE SCALE GENOMIC DNA]</scope>
    <source>
        <strain evidence="2 3">DSM 26385</strain>
    </source>
</reference>
<name>A0A7W6K3L5_9HYPH</name>
<evidence type="ECO:0000256" key="1">
    <source>
        <dbReference type="SAM" id="Phobius"/>
    </source>
</evidence>
<protein>
    <submittedName>
        <fullName evidence="2">Uncharacterized protein</fullName>
    </submittedName>
</protein>